<dbReference type="PANTHER" id="PTHR11905:SF159">
    <property type="entry name" value="ADAM METALLOPROTEASE"/>
    <property type="match status" value="1"/>
</dbReference>
<reference evidence="13" key="1">
    <citation type="submission" date="2019-08" db="EMBL/GenBank/DDBJ databases">
        <title>The improved chromosome-level genome for the pearl oyster Pinctada fucata martensii using PacBio sequencing and Hi-C.</title>
        <authorList>
            <person name="Zheng Z."/>
        </authorList>
    </citation>
    <scope>NUCLEOTIDE SEQUENCE</scope>
    <source>
        <strain evidence="13">ZZ-2019</strain>
        <tissue evidence="13">Adductor muscle</tissue>
    </source>
</reference>
<protein>
    <recommendedName>
        <fullName evidence="12">Peptidase M12B domain-containing protein</fullName>
    </recommendedName>
</protein>
<dbReference type="GO" id="GO:0006509">
    <property type="term" value="P:membrane protein ectodomain proteolysis"/>
    <property type="evidence" value="ECO:0007669"/>
    <property type="project" value="TreeGrafter"/>
</dbReference>
<feature type="region of interest" description="Disordered" evidence="9">
    <location>
        <begin position="803"/>
        <end position="890"/>
    </location>
</feature>
<name>A0AA89BJP1_PINIB</name>
<dbReference type="Proteomes" id="UP001186944">
    <property type="component" value="Unassembled WGS sequence"/>
</dbReference>
<evidence type="ECO:0000256" key="6">
    <source>
        <dbReference type="ARBA" id="ARBA00023157"/>
    </source>
</evidence>
<feature type="binding site" evidence="8">
    <location>
        <position position="368"/>
    </location>
    <ligand>
        <name>Zn(2+)</name>
        <dbReference type="ChEBI" id="CHEBI:29105"/>
        <note>catalytic</note>
    </ligand>
</feature>
<feature type="domain" description="Peptidase M12B" evidence="12">
    <location>
        <begin position="207"/>
        <end position="430"/>
    </location>
</feature>
<evidence type="ECO:0000256" key="4">
    <source>
        <dbReference type="ARBA" id="ARBA00022833"/>
    </source>
</evidence>
<dbReference type="GO" id="GO:0046872">
    <property type="term" value="F:metal ion binding"/>
    <property type="evidence" value="ECO:0007669"/>
    <property type="project" value="UniProtKB-KW"/>
</dbReference>
<dbReference type="Gene3D" id="3.40.390.10">
    <property type="entry name" value="Collagenase (Catalytic Domain)"/>
    <property type="match status" value="1"/>
</dbReference>
<feature type="binding site" evidence="8">
    <location>
        <position position="372"/>
    </location>
    <ligand>
        <name>Zn(2+)</name>
        <dbReference type="ChEBI" id="CHEBI:29105"/>
        <note>catalytic</note>
    </ligand>
</feature>
<keyword evidence="5" id="KW-0482">Metalloprotease</keyword>
<gene>
    <name evidence="13" type="ORF">FSP39_023691</name>
</gene>
<feature type="active site" evidence="8">
    <location>
        <position position="369"/>
    </location>
</feature>
<feature type="transmembrane region" description="Helical" evidence="10">
    <location>
        <begin position="674"/>
        <end position="698"/>
    </location>
</feature>
<keyword evidence="10" id="KW-0472">Membrane</keyword>
<dbReference type="PANTHER" id="PTHR11905">
    <property type="entry name" value="ADAM A DISINTEGRIN AND METALLOPROTEASE DOMAIN"/>
    <property type="match status" value="1"/>
</dbReference>
<keyword evidence="1" id="KW-0645">Protease</keyword>
<feature type="signal peptide" evidence="11">
    <location>
        <begin position="1"/>
        <end position="23"/>
    </location>
</feature>
<evidence type="ECO:0000256" key="5">
    <source>
        <dbReference type="ARBA" id="ARBA00023049"/>
    </source>
</evidence>
<comment type="caution">
    <text evidence="8">Lacks conserved residue(s) required for the propagation of feature annotation.</text>
</comment>
<keyword evidence="10" id="KW-0812">Transmembrane</keyword>
<dbReference type="InterPro" id="IPR001590">
    <property type="entry name" value="Peptidase_M12B"/>
</dbReference>
<evidence type="ECO:0000256" key="9">
    <source>
        <dbReference type="SAM" id="MobiDB-lite"/>
    </source>
</evidence>
<evidence type="ECO:0000256" key="2">
    <source>
        <dbReference type="ARBA" id="ARBA00022723"/>
    </source>
</evidence>
<dbReference type="InterPro" id="IPR024079">
    <property type="entry name" value="MetalloPept_cat_dom_sf"/>
</dbReference>
<feature type="chain" id="PRO_5041651008" description="Peptidase M12B domain-containing protein" evidence="11">
    <location>
        <begin position="24"/>
        <end position="890"/>
    </location>
</feature>
<dbReference type="EMBL" id="VSWD01000014">
    <property type="protein sequence ID" value="KAK3083477.1"/>
    <property type="molecule type" value="Genomic_DNA"/>
</dbReference>
<evidence type="ECO:0000256" key="7">
    <source>
        <dbReference type="ARBA" id="ARBA00023180"/>
    </source>
</evidence>
<dbReference type="Pfam" id="PF17771">
    <property type="entry name" value="ADAMTS_CR_2"/>
    <property type="match status" value="1"/>
</dbReference>
<evidence type="ECO:0000256" key="1">
    <source>
        <dbReference type="ARBA" id="ARBA00022670"/>
    </source>
</evidence>
<evidence type="ECO:0000256" key="3">
    <source>
        <dbReference type="ARBA" id="ARBA00022801"/>
    </source>
</evidence>
<evidence type="ECO:0000256" key="11">
    <source>
        <dbReference type="SAM" id="SignalP"/>
    </source>
</evidence>
<dbReference type="Pfam" id="PF13688">
    <property type="entry name" value="Reprolysin_5"/>
    <property type="match status" value="1"/>
</dbReference>
<keyword evidence="3" id="KW-0378">Hydrolase</keyword>
<comment type="caution">
    <text evidence="13">The sequence shown here is derived from an EMBL/GenBank/DDBJ whole genome shotgun (WGS) entry which is preliminary data.</text>
</comment>
<keyword evidence="11" id="KW-0732">Signal</keyword>
<accession>A0AA89BJP1</accession>
<evidence type="ECO:0000313" key="14">
    <source>
        <dbReference type="Proteomes" id="UP001186944"/>
    </source>
</evidence>
<keyword evidence="10" id="KW-1133">Transmembrane helix</keyword>
<evidence type="ECO:0000259" key="12">
    <source>
        <dbReference type="PROSITE" id="PS50215"/>
    </source>
</evidence>
<keyword evidence="2 8" id="KW-0479">Metal-binding</keyword>
<organism evidence="13 14">
    <name type="scientific">Pinctada imbricata</name>
    <name type="common">Atlantic pearl-oyster</name>
    <name type="synonym">Pinctada martensii</name>
    <dbReference type="NCBI Taxonomy" id="66713"/>
    <lineage>
        <taxon>Eukaryota</taxon>
        <taxon>Metazoa</taxon>
        <taxon>Spiralia</taxon>
        <taxon>Lophotrochozoa</taxon>
        <taxon>Mollusca</taxon>
        <taxon>Bivalvia</taxon>
        <taxon>Autobranchia</taxon>
        <taxon>Pteriomorphia</taxon>
        <taxon>Pterioida</taxon>
        <taxon>Pterioidea</taxon>
        <taxon>Pteriidae</taxon>
        <taxon>Pinctada</taxon>
    </lineage>
</organism>
<evidence type="ECO:0000256" key="10">
    <source>
        <dbReference type="SAM" id="Phobius"/>
    </source>
</evidence>
<evidence type="ECO:0000256" key="8">
    <source>
        <dbReference type="PROSITE-ProRule" id="PRU00276"/>
    </source>
</evidence>
<feature type="compositionally biased region" description="Polar residues" evidence="9">
    <location>
        <begin position="776"/>
        <end position="786"/>
    </location>
</feature>
<dbReference type="Gene3D" id="3.40.1620.60">
    <property type="match status" value="1"/>
</dbReference>
<feature type="binding site" evidence="8">
    <location>
        <position position="378"/>
    </location>
    <ligand>
        <name>Zn(2+)</name>
        <dbReference type="ChEBI" id="CHEBI:29105"/>
        <note>catalytic</note>
    </ligand>
</feature>
<feature type="compositionally biased region" description="Basic and acidic residues" evidence="9">
    <location>
        <begin position="820"/>
        <end position="840"/>
    </location>
</feature>
<dbReference type="SUPFAM" id="SSF55486">
    <property type="entry name" value="Metalloproteases ('zincins'), catalytic domain"/>
    <property type="match status" value="1"/>
</dbReference>
<keyword evidence="4 8" id="KW-0862">Zinc</keyword>
<keyword evidence="7" id="KW-0325">Glycoprotein</keyword>
<dbReference type="AlphaFoldDB" id="A0AA89BJP1"/>
<evidence type="ECO:0000313" key="13">
    <source>
        <dbReference type="EMBL" id="KAK3083477.1"/>
    </source>
</evidence>
<keyword evidence="14" id="KW-1185">Reference proteome</keyword>
<keyword evidence="6" id="KW-1015">Disulfide bond</keyword>
<feature type="region of interest" description="Disordered" evidence="9">
    <location>
        <begin position="716"/>
        <end position="786"/>
    </location>
</feature>
<proteinExistence type="predicted"/>
<dbReference type="PROSITE" id="PS50215">
    <property type="entry name" value="ADAM_MEPRO"/>
    <property type="match status" value="1"/>
</dbReference>
<dbReference type="GO" id="GO:0004222">
    <property type="term" value="F:metalloendopeptidase activity"/>
    <property type="evidence" value="ECO:0007669"/>
    <property type="project" value="InterPro"/>
</dbReference>
<dbReference type="InterPro" id="IPR041645">
    <property type="entry name" value="ADAMTS_CR_2"/>
</dbReference>
<feature type="compositionally biased region" description="Basic and acidic residues" evidence="9">
    <location>
        <begin position="864"/>
        <end position="890"/>
    </location>
</feature>
<sequence>MKRVSVVSLFIWTFIELLSGIEALRLPRSVKYPTNTESALLHISNIQFSSHHRHQRSSSNLQEFPSSFTAEFSIQGAPAYFNLTKHHGRQEHIPTFHIKNGKAVKHEQPEKEVSSGFYHDTNNGASFHVTCKTSQSTQCVQLHLHGYIIMSEAVWTIESSEDTDDREITVTKVTETNRIQTDFIQSDQHRVRRRDVRSRKKRATGNYVVELLIVLDYSVYNSWYQSYSQNRTSAIDGLKQYYGFLVNGMEVRYGNLPDVQYTIQIELVGLIIIEQATESQFTENIKDNSDRVNAENMLSQFKNWVNGKLASSSIPDHDHAMAFTHYDLVRDTDSSTTGYAYLSQMCTDQSQSVVEDQFNFISHTVAAHEMGHSLGAVHDGQQNNCLASSHFIMAATSTAVNPNLLQSSLVLNPWKFSSCSQVEMDTLLNNLNNPGGTPNCLLQDAETPYDLTSYLSPAIGQSYCINEQCRYAIGDGSYACLSNYNGDYGNICTGLSCVDPSNPSNCILILPGDGTTCGNEEVVSTGTSCRRVMLRTGQRATTQTNRQIAVSLAQATKRQILVSVFIYVIYCRYGDRAPNCNAVITSAINCYGQATNGQLLSYACCERCKQFETNIQNCQYGDKVTDCRSSDCRFYDSTLLQSCCETCAGFIAAQTTPVDPASTTASSSTSLPQWVIPVAAGGGGLLLLITLIAIGCCVCRRGNKDADMDARMADLQRQKKVPPQSRYAVQGHGNPGYYSSQGYIDPGRVSGPTVKDQRSRSHQHAPPSKSRHGSEPSLSRNAQQSVRSEHVYMELDDPEYQKLQRGRKASGPYSQPYDGGGREGGRGKKEGYGRGDKGAERAGTPCLLPTPIKGKDEWEGEEGGSWREAEGRERLGGGRRERDRGEKESS</sequence>